<keyword evidence="3 9" id="KW-0031">Aminopeptidase</keyword>
<name>A0A4Y7R5X9_9FIRM</name>
<evidence type="ECO:0000256" key="1">
    <source>
        <dbReference type="ARBA" id="ARBA00001947"/>
    </source>
</evidence>
<dbReference type="InterPro" id="IPR023358">
    <property type="entry name" value="Peptidase_M18_dom2"/>
</dbReference>
<dbReference type="AlphaFoldDB" id="A0A4Y7R5X9"/>
<dbReference type="EMBL" id="QFGA01000004">
    <property type="protein sequence ID" value="TEB04156.1"/>
    <property type="molecule type" value="Genomic_DNA"/>
</dbReference>
<dbReference type="GO" id="GO:0008237">
    <property type="term" value="F:metallopeptidase activity"/>
    <property type="evidence" value="ECO:0007669"/>
    <property type="project" value="UniProtKB-KW"/>
</dbReference>
<comment type="cofactor">
    <cofactor evidence="1 10">
        <name>Zn(2+)</name>
        <dbReference type="ChEBI" id="CHEBI:29105"/>
    </cofactor>
</comment>
<evidence type="ECO:0000256" key="7">
    <source>
        <dbReference type="ARBA" id="ARBA00022833"/>
    </source>
</evidence>
<evidence type="ECO:0000256" key="2">
    <source>
        <dbReference type="ARBA" id="ARBA00008290"/>
    </source>
</evidence>
<keyword evidence="5 9" id="KW-0479">Metal-binding</keyword>
<dbReference type="PANTHER" id="PTHR28570">
    <property type="entry name" value="ASPARTYL AMINOPEPTIDASE"/>
    <property type="match status" value="1"/>
</dbReference>
<dbReference type="PRINTS" id="PR00932">
    <property type="entry name" value="AMINO1PTASE"/>
</dbReference>
<keyword evidence="6 9" id="KW-0378">Hydrolase</keyword>
<sequence length="471" mass="51244">MHVDKEYPAQTLAYSRRNVWDRMSNQEKATTMGFCEYYKRYLNDCKTEREAVDVTVAQLRGAGFLPLGGSVRLKAGDKIFAVNRQKALIAAVIGSKPLEYGLNLVGAHVDSPRLDLKPQPLFEEEGLALLKTHYYGGIKKYQWLSLPLALHGVVVKGDGNAVPVVIGEAPGDPVFTITDLLPHLAKDQMEKKMIDAVPGESLNVLAAGMPLGGVDLKERFKLYVLEYLHRIYGINEEDLISAELELVPAWSARDTGLDRSFVAAYGQDDRVCAYTALRAIIDTPNPIRTSMLLLADKEEIGSLGNTGMNSAFFEHTVAEIVSRCTPSYSDLLVRRVLANSFALSADVNVGLDPNFGDVVEKMNTARLGCGVVLTKYTGSRGKSSSSDAHAEVVATIRRLFNSAAVTWQTGELGKVDQGGGGTIAHFLAEHGMDVLDCGVPLLGMHSPLEVASKADIYMAYQGYRAFLAGLQ</sequence>
<evidence type="ECO:0000313" key="11">
    <source>
        <dbReference type="EMBL" id="TEB04156.1"/>
    </source>
</evidence>
<evidence type="ECO:0000313" key="12">
    <source>
        <dbReference type="Proteomes" id="UP000298324"/>
    </source>
</evidence>
<dbReference type="Pfam" id="PF02127">
    <property type="entry name" value="Peptidase_M18"/>
    <property type="match status" value="1"/>
</dbReference>
<evidence type="ECO:0000256" key="4">
    <source>
        <dbReference type="ARBA" id="ARBA00022670"/>
    </source>
</evidence>
<keyword evidence="8 9" id="KW-0482">Metalloprotease</keyword>
<evidence type="ECO:0000256" key="5">
    <source>
        <dbReference type="ARBA" id="ARBA00022723"/>
    </source>
</evidence>
<dbReference type="GO" id="GO:0004177">
    <property type="term" value="F:aminopeptidase activity"/>
    <property type="evidence" value="ECO:0007669"/>
    <property type="project" value="UniProtKB-KW"/>
</dbReference>
<protein>
    <recommendedName>
        <fullName evidence="10">M18 family aminopeptidase</fullName>
        <ecNumber evidence="10">3.4.11.-</ecNumber>
    </recommendedName>
</protein>
<keyword evidence="12" id="KW-1185">Reference proteome</keyword>
<evidence type="ECO:0000256" key="9">
    <source>
        <dbReference type="RuleBase" id="RU004386"/>
    </source>
</evidence>
<dbReference type="EC" id="3.4.11.-" evidence="10"/>
<comment type="caution">
    <text evidence="11">The sequence shown here is derived from an EMBL/GenBank/DDBJ whole genome shotgun (WGS) entry which is preliminary data.</text>
</comment>
<keyword evidence="4 9" id="KW-0645">Protease</keyword>
<dbReference type="RefSeq" id="WP_190259391.1">
    <property type="nucleotide sequence ID" value="NZ_QFGA01000004.1"/>
</dbReference>
<evidence type="ECO:0000256" key="8">
    <source>
        <dbReference type="ARBA" id="ARBA00023049"/>
    </source>
</evidence>
<keyword evidence="7 9" id="KW-0862">Zinc</keyword>
<proteinExistence type="inferred from homology"/>
<dbReference type="GO" id="GO:0006508">
    <property type="term" value="P:proteolysis"/>
    <property type="evidence" value="ECO:0007669"/>
    <property type="project" value="UniProtKB-KW"/>
</dbReference>
<dbReference type="Proteomes" id="UP000298324">
    <property type="component" value="Unassembled WGS sequence"/>
</dbReference>
<accession>A0A4Y7R5X9</accession>
<dbReference type="InterPro" id="IPR001948">
    <property type="entry name" value="Peptidase_M18"/>
</dbReference>
<organism evidence="11 12">
    <name type="scientific">Pelotomaculum schinkii</name>
    <dbReference type="NCBI Taxonomy" id="78350"/>
    <lineage>
        <taxon>Bacteria</taxon>
        <taxon>Bacillati</taxon>
        <taxon>Bacillota</taxon>
        <taxon>Clostridia</taxon>
        <taxon>Eubacteriales</taxon>
        <taxon>Desulfotomaculaceae</taxon>
        <taxon>Pelotomaculum</taxon>
    </lineage>
</organism>
<evidence type="ECO:0000256" key="3">
    <source>
        <dbReference type="ARBA" id="ARBA00022438"/>
    </source>
</evidence>
<dbReference type="GO" id="GO:0008270">
    <property type="term" value="F:zinc ion binding"/>
    <property type="evidence" value="ECO:0007669"/>
    <property type="project" value="InterPro"/>
</dbReference>
<reference evidence="11 12" key="1">
    <citation type="journal article" date="2018" name="Environ. Microbiol.">
        <title>Novel energy conservation strategies and behaviour of Pelotomaculum schinkii driving syntrophic propionate catabolism.</title>
        <authorList>
            <person name="Hidalgo-Ahumada C.A.P."/>
            <person name="Nobu M.K."/>
            <person name="Narihiro T."/>
            <person name="Tamaki H."/>
            <person name="Liu W.T."/>
            <person name="Kamagata Y."/>
            <person name="Stams A.J.M."/>
            <person name="Imachi H."/>
            <person name="Sousa D.Z."/>
        </authorList>
    </citation>
    <scope>NUCLEOTIDE SEQUENCE [LARGE SCALE GENOMIC DNA]</scope>
    <source>
        <strain evidence="11 12">HH</strain>
    </source>
</reference>
<comment type="similarity">
    <text evidence="2 9">Belongs to the peptidase M18 family.</text>
</comment>
<dbReference type="SUPFAM" id="SSF53187">
    <property type="entry name" value="Zn-dependent exopeptidases"/>
    <property type="match status" value="1"/>
</dbReference>
<evidence type="ECO:0000256" key="6">
    <source>
        <dbReference type="ARBA" id="ARBA00022801"/>
    </source>
</evidence>
<dbReference type="Gene3D" id="2.30.250.10">
    <property type="entry name" value="Aminopeptidase i, Domain 2"/>
    <property type="match status" value="1"/>
</dbReference>
<dbReference type="SUPFAM" id="SSF101821">
    <property type="entry name" value="Aminopeptidase/glucanase lid domain"/>
    <property type="match status" value="1"/>
</dbReference>
<gene>
    <name evidence="11" type="primary">apeA</name>
    <name evidence="11" type="ORF">Psch_03878</name>
</gene>
<dbReference type="NCBIfam" id="NF002600">
    <property type="entry name" value="PRK02256.1"/>
    <property type="match status" value="1"/>
</dbReference>
<dbReference type="Gene3D" id="3.40.630.10">
    <property type="entry name" value="Zn peptidases"/>
    <property type="match status" value="1"/>
</dbReference>
<dbReference type="GO" id="GO:0005737">
    <property type="term" value="C:cytoplasm"/>
    <property type="evidence" value="ECO:0007669"/>
    <property type="project" value="UniProtKB-ARBA"/>
</dbReference>
<evidence type="ECO:0000256" key="10">
    <source>
        <dbReference type="RuleBase" id="RU004387"/>
    </source>
</evidence>
<dbReference type="PANTHER" id="PTHR28570:SF2">
    <property type="entry name" value="M18 FAMILY AMINOPEPTIDASE 1-RELATED"/>
    <property type="match status" value="1"/>
</dbReference>